<dbReference type="EMBL" id="GADI01004977">
    <property type="protein sequence ID" value="JAA68831.1"/>
    <property type="molecule type" value="mRNA"/>
</dbReference>
<dbReference type="Pfam" id="PF04588">
    <property type="entry name" value="HIG_1_N"/>
    <property type="match status" value="1"/>
</dbReference>
<dbReference type="PANTHER" id="PTHR12297:SF3">
    <property type="entry name" value="HIG1 DOMAIN FAMILY MEMBER 1A"/>
    <property type="match status" value="1"/>
</dbReference>
<keyword evidence="3 6" id="KW-1133">Transmembrane helix</keyword>
<dbReference type="Gene3D" id="6.10.140.1320">
    <property type="match status" value="1"/>
</dbReference>
<dbReference type="PANTHER" id="PTHR12297">
    <property type="entry name" value="HYPOXIA-INDUCBILE GENE 1 HIG1 -RELATED"/>
    <property type="match status" value="1"/>
</dbReference>
<keyword evidence="4" id="KW-0496">Mitochondrion</keyword>
<protein>
    <submittedName>
        <fullName evidence="8">Putative hypoxia-inducbile protein</fullName>
    </submittedName>
</protein>
<evidence type="ECO:0000256" key="5">
    <source>
        <dbReference type="ARBA" id="ARBA00023136"/>
    </source>
</evidence>
<reference evidence="8" key="1">
    <citation type="submission" date="2012-12" db="EMBL/GenBank/DDBJ databases">
        <title>Identification and characterization of a phenylalanine ammonia-lyase gene family in Isatis indigotica Fort.</title>
        <authorList>
            <person name="Liu Q."/>
            <person name="Chen J."/>
            <person name="Zhou X."/>
            <person name="Di P."/>
            <person name="Xiao Y."/>
            <person name="Xuan H."/>
            <person name="Zhang L."/>
            <person name="Chen W."/>
        </authorList>
    </citation>
    <scope>NUCLEOTIDE SEQUENCE</scope>
    <source>
        <tissue evidence="8">Salivary gland</tissue>
    </source>
</reference>
<dbReference type="InterPro" id="IPR050355">
    <property type="entry name" value="RCF1"/>
</dbReference>
<accession>A0A0K8RCM6</accession>
<dbReference type="GO" id="GO:0097250">
    <property type="term" value="P:mitochondrial respirasome assembly"/>
    <property type="evidence" value="ECO:0007669"/>
    <property type="project" value="TreeGrafter"/>
</dbReference>
<evidence type="ECO:0000256" key="6">
    <source>
        <dbReference type="SAM" id="Phobius"/>
    </source>
</evidence>
<feature type="transmembrane region" description="Helical" evidence="6">
    <location>
        <begin position="75"/>
        <end position="93"/>
    </location>
</feature>
<name>A0A0K8RCM6_IXORI</name>
<feature type="domain" description="HIG1" evidence="7">
    <location>
        <begin position="10"/>
        <end position="102"/>
    </location>
</feature>
<dbReference type="PROSITE" id="PS51503">
    <property type="entry name" value="HIG1"/>
    <property type="match status" value="1"/>
</dbReference>
<dbReference type="InterPro" id="IPR007667">
    <property type="entry name" value="Hypoxia_induced_domain"/>
</dbReference>
<evidence type="ECO:0000256" key="3">
    <source>
        <dbReference type="ARBA" id="ARBA00022989"/>
    </source>
</evidence>
<evidence type="ECO:0000259" key="7">
    <source>
        <dbReference type="PROSITE" id="PS51503"/>
    </source>
</evidence>
<sequence>MTEDRTKMAAPAAVFEPTIIEEETTTSKLKRKYKESPFMVFGLTGCLCACAYGAYMYRRRKFFDTSVYMMQLRVAAQGTVVGFLTLGVSYSLVQRYLHRNQDSDEDGTS</sequence>
<dbReference type="GO" id="GO:0031966">
    <property type="term" value="C:mitochondrial membrane"/>
    <property type="evidence" value="ECO:0007669"/>
    <property type="project" value="UniProtKB-SubCell"/>
</dbReference>
<keyword evidence="2 6" id="KW-0812">Transmembrane</keyword>
<evidence type="ECO:0000313" key="8">
    <source>
        <dbReference type="EMBL" id="JAA68831.1"/>
    </source>
</evidence>
<comment type="subcellular location">
    <subcellularLocation>
        <location evidence="1">Mitochondrion membrane</location>
    </subcellularLocation>
</comment>
<evidence type="ECO:0000256" key="4">
    <source>
        <dbReference type="ARBA" id="ARBA00023128"/>
    </source>
</evidence>
<organism evidence="8">
    <name type="scientific">Ixodes ricinus</name>
    <name type="common">Common tick</name>
    <name type="synonym">Acarus ricinus</name>
    <dbReference type="NCBI Taxonomy" id="34613"/>
    <lineage>
        <taxon>Eukaryota</taxon>
        <taxon>Metazoa</taxon>
        <taxon>Ecdysozoa</taxon>
        <taxon>Arthropoda</taxon>
        <taxon>Chelicerata</taxon>
        <taxon>Arachnida</taxon>
        <taxon>Acari</taxon>
        <taxon>Parasitiformes</taxon>
        <taxon>Ixodida</taxon>
        <taxon>Ixodoidea</taxon>
        <taxon>Ixodidae</taxon>
        <taxon>Ixodinae</taxon>
        <taxon>Ixodes</taxon>
    </lineage>
</organism>
<feature type="transmembrane region" description="Helical" evidence="6">
    <location>
        <begin position="38"/>
        <end position="55"/>
    </location>
</feature>
<proteinExistence type="evidence at transcript level"/>
<dbReference type="AlphaFoldDB" id="A0A0K8RCM6"/>
<evidence type="ECO:0000256" key="1">
    <source>
        <dbReference type="ARBA" id="ARBA00004325"/>
    </source>
</evidence>
<evidence type="ECO:0000256" key="2">
    <source>
        <dbReference type="ARBA" id="ARBA00022692"/>
    </source>
</evidence>
<keyword evidence="5 6" id="KW-0472">Membrane</keyword>